<keyword evidence="7 9" id="KW-0057">Aromatic amino acid biosynthesis</keyword>
<comment type="catalytic activity">
    <reaction evidence="1 9">
        <text>chorismate = prephenate</text>
        <dbReference type="Rhea" id="RHEA:13897"/>
        <dbReference type="ChEBI" id="CHEBI:29748"/>
        <dbReference type="ChEBI" id="CHEBI:29934"/>
        <dbReference type="EC" id="5.4.99.5"/>
    </reaction>
</comment>
<dbReference type="InterPro" id="IPR002701">
    <property type="entry name" value="CM_II_prokaryot"/>
</dbReference>
<feature type="chain" id="PRO_5026704203" description="Chorismate mutase" evidence="10">
    <location>
        <begin position="18"/>
        <end position="274"/>
    </location>
</feature>
<evidence type="ECO:0000256" key="4">
    <source>
        <dbReference type="ARBA" id="ARBA00012404"/>
    </source>
</evidence>
<dbReference type="GO" id="GO:0046417">
    <property type="term" value="P:chorismate metabolic process"/>
    <property type="evidence" value="ECO:0007669"/>
    <property type="project" value="InterPro"/>
</dbReference>
<dbReference type="InterPro" id="IPR008238">
    <property type="entry name" value="Chorismate_mutase_AroQ_euk"/>
</dbReference>
<keyword evidence="8 9" id="KW-0413">Isomerase</keyword>
<proteinExistence type="predicted"/>
<dbReference type="FunFam" id="1.10.590.10:FF:000001">
    <property type="entry name" value="Chorismate mutase"/>
    <property type="match status" value="1"/>
</dbReference>
<name>A0A6J1CK71_MOMCH</name>
<protein>
    <recommendedName>
        <fullName evidence="4 9">Chorismate mutase</fullName>
        <ecNumber evidence="4 9">5.4.99.5</ecNumber>
    </recommendedName>
</protein>
<dbReference type="GO" id="GO:0008652">
    <property type="term" value="P:amino acid biosynthetic process"/>
    <property type="evidence" value="ECO:0007669"/>
    <property type="project" value="UniProtKB-KW"/>
</dbReference>
<dbReference type="GO" id="GO:0009073">
    <property type="term" value="P:aromatic amino acid family biosynthetic process"/>
    <property type="evidence" value="ECO:0007669"/>
    <property type="project" value="UniProtKB-UniRule"/>
</dbReference>
<dbReference type="SUPFAM" id="SSF48600">
    <property type="entry name" value="Chorismate mutase II"/>
    <property type="match status" value="1"/>
</dbReference>
<comment type="subcellular location">
    <subcellularLocation>
        <location evidence="2">Cytoplasm</location>
    </subcellularLocation>
</comment>
<dbReference type="NCBIfam" id="TIGR01802">
    <property type="entry name" value="CM_pl-yst"/>
    <property type="match status" value="1"/>
</dbReference>
<dbReference type="UniPathway" id="UPA00120">
    <property type="reaction ID" value="UER00203"/>
</dbReference>
<dbReference type="GO" id="GO:0042803">
    <property type="term" value="F:protein homodimerization activity"/>
    <property type="evidence" value="ECO:0007669"/>
    <property type="project" value="UniProtKB-ARBA"/>
</dbReference>
<dbReference type="Gene3D" id="1.10.590.10">
    <property type="entry name" value="Chorismate mutase, AroQ class superfamily, eukaryotic"/>
    <property type="match status" value="1"/>
</dbReference>
<keyword evidence="5" id="KW-0963">Cytoplasm</keyword>
<evidence type="ECO:0000259" key="11">
    <source>
        <dbReference type="Pfam" id="PF01817"/>
    </source>
</evidence>
<reference evidence="13" key="1">
    <citation type="submission" date="2025-08" db="UniProtKB">
        <authorList>
            <consortium name="RefSeq"/>
        </authorList>
    </citation>
    <scope>IDENTIFICATION</scope>
    <source>
        <strain evidence="13">OHB3-1</strain>
    </source>
</reference>
<dbReference type="GeneID" id="111012178"/>
<dbReference type="RefSeq" id="XP_022141949.1">
    <property type="nucleotide sequence ID" value="XM_022286257.1"/>
</dbReference>
<dbReference type="Proteomes" id="UP000504603">
    <property type="component" value="Unplaced"/>
</dbReference>
<dbReference type="InterPro" id="IPR036263">
    <property type="entry name" value="Chorismate_II_sf"/>
</dbReference>
<comment type="pathway">
    <text evidence="3">Metabolic intermediate biosynthesis; prephenate biosynthesis; prephenate from chorismate: step 1/1.</text>
</comment>
<dbReference type="PIRSF" id="PIRSF017318">
    <property type="entry name" value="Chor_mut_AroQ_eu"/>
    <property type="match status" value="1"/>
</dbReference>
<evidence type="ECO:0000256" key="8">
    <source>
        <dbReference type="ARBA" id="ARBA00023235"/>
    </source>
</evidence>
<dbReference type="InterPro" id="IPR037039">
    <property type="entry name" value="CM_AroQ_sf_eucaryotic"/>
</dbReference>
<evidence type="ECO:0000256" key="6">
    <source>
        <dbReference type="ARBA" id="ARBA00022605"/>
    </source>
</evidence>
<evidence type="ECO:0000256" key="7">
    <source>
        <dbReference type="ARBA" id="ARBA00023141"/>
    </source>
</evidence>
<dbReference type="GO" id="GO:1901747">
    <property type="term" value="P:prephenate(2-) biosynthetic process"/>
    <property type="evidence" value="ECO:0007669"/>
    <property type="project" value="UniProtKB-ARBA"/>
</dbReference>
<keyword evidence="10" id="KW-0732">Signal</keyword>
<dbReference type="PANTHER" id="PTHR21145">
    <property type="entry name" value="CHORISMATE MUTASE"/>
    <property type="match status" value="1"/>
</dbReference>
<evidence type="ECO:0000256" key="9">
    <source>
        <dbReference type="PIRNR" id="PIRNR017318"/>
    </source>
</evidence>
<feature type="signal peptide" evidence="10">
    <location>
        <begin position="1"/>
        <end position="17"/>
    </location>
</feature>
<dbReference type="PROSITE" id="PS51169">
    <property type="entry name" value="CHORISMATE_MUT_3"/>
    <property type="match status" value="1"/>
</dbReference>
<keyword evidence="6 9" id="KW-0028">Amino-acid biosynthesis</keyword>
<accession>A0A6J1CK71</accession>
<dbReference type="GO" id="GO:0005737">
    <property type="term" value="C:cytoplasm"/>
    <property type="evidence" value="ECO:0007669"/>
    <property type="project" value="UniProtKB-SubCell"/>
</dbReference>
<evidence type="ECO:0000256" key="10">
    <source>
        <dbReference type="SAM" id="SignalP"/>
    </source>
</evidence>
<dbReference type="EC" id="5.4.99.5" evidence="4 9"/>
<evidence type="ECO:0000313" key="13">
    <source>
        <dbReference type="RefSeq" id="XP_022141949.1"/>
    </source>
</evidence>
<dbReference type="AlphaFoldDB" id="A0A6J1CK71"/>
<organism evidence="12 13">
    <name type="scientific">Momordica charantia</name>
    <name type="common">Bitter gourd</name>
    <name type="synonym">Balsam pear</name>
    <dbReference type="NCBI Taxonomy" id="3673"/>
    <lineage>
        <taxon>Eukaryota</taxon>
        <taxon>Viridiplantae</taxon>
        <taxon>Streptophyta</taxon>
        <taxon>Embryophyta</taxon>
        <taxon>Tracheophyta</taxon>
        <taxon>Spermatophyta</taxon>
        <taxon>Magnoliopsida</taxon>
        <taxon>eudicotyledons</taxon>
        <taxon>Gunneridae</taxon>
        <taxon>Pentapetalae</taxon>
        <taxon>rosids</taxon>
        <taxon>fabids</taxon>
        <taxon>Cucurbitales</taxon>
        <taxon>Cucurbitaceae</taxon>
        <taxon>Momordiceae</taxon>
        <taxon>Momordica</taxon>
    </lineage>
</organism>
<dbReference type="GO" id="GO:0004106">
    <property type="term" value="F:chorismate mutase activity"/>
    <property type="evidence" value="ECO:0007669"/>
    <property type="project" value="UniProtKB-UniRule"/>
</dbReference>
<dbReference type="PANTHER" id="PTHR21145:SF12">
    <property type="entry name" value="CHORISMATE MUTASE"/>
    <property type="match status" value="1"/>
</dbReference>
<dbReference type="Pfam" id="PF01817">
    <property type="entry name" value="CM_2"/>
    <property type="match status" value="1"/>
</dbReference>
<evidence type="ECO:0000313" key="12">
    <source>
        <dbReference type="Proteomes" id="UP000504603"/>
    </source>
</evidence>
<dbReference type="KEGG" id="mcha:111012178"/>
<evidence type="ECO:0000256" key="2">
    <source>
        <dbReference type="ARBA" id="ARBA00004496"/>
    </source>
</evidence>
<evidence type="ECO:0000256" key="1">
    <source>
        <dbReference type="ARBA" id="ARBA00000824"/>
    </source>
</evidence>
<keyword evidence="12" id="KW-1185">Reference proteome</keyword>
<gene>
    <name evidence="13" type="primary">LOC111012178</name>
</gene>
<evidence type="ECO:0000256" key="5">
    <source>
        <dbReference type="ARBA" id="ARBA00022490"/>
    </source>
</evidence>
<sequence length="274" mass="31082">MLFIVLVLLVMAGEAMADLNCNPNSASDMLTLDGIRDSLIRQEDTIVFSLIERAKFPLNRKMYYNNHTSIPGFSGSLVEFVVKETEAIQAKAGRYENPEENPFFPKDLPRPLVPPHKYPNVLHPAGASINMNKAIWDFYINKFLPLLVADGDDGNYAATAASDLVCLQALSRRIHCGKYVAEVKFRDTPKEYEPPIRSKERDTLMRLLTFEAVEEAVKKRVEKKAMVFGQEVTLNNTSEGKPKIDPSLVSRLYGEWVMPLTKEVEVDYLLRRLE</sequence>
<evidence type="ECO:0000256" key="3">
    <source>
        <dbReference type="ARBA" id="ARBA00004817"/>
    </source>
</evidence>
<dbReference type="OrthoDB" id="191918at2759"/>
<feature type="domain" description="Chorismate mutase" evidence="11">
    <location>
        <begin position="157"/>
        <end position="265"/>
    </location>
</feature>